<evidence type="ECO:0000313" key="4">
    <source>
        <dbReference type="Proteomes" id="UP000597613"/>
    </source>
</evidence>
<dbReference type="InterPro" id="IPR001584">
    <property type="entry name" value="Integrase_cat-core"/>
</dbReference>
<accession>A0ABR7AL49</accession>
<sequence>MAMQTNSTPYTPAPCTGIAPMTLPIGGRYKIDGRTVRLERIFDDENIEIIDQQTLGRVQVKDPETGALSAPTLGWLRQMYKEGRAHALDEAETSAEKQGRYALLDPDVCIDRDPKWRWRSSLANRAIADGIKSTDAASGVWLDQNYGREKDDLHYPKPSASTHRRWVSKVRKQGSSAGVLVSLVGRRRGSSQLDAVRDALVHEAALFYWTRPEAEQKHAQTWLEDQVAILNEKLPADAERIKPPSREALRLRIHRLRCYDTVKAKFGQKEADRLFVGSDEAITAVDLLEIGLMDATTLEQVVVFDDDWLLPACRIRITALMDLKSHAITGFHVYAGPNRAETSLETIISSMMPPDVPPAMLKRHPMLAWMFGKYAKLLPDNEKALIGPSTLPSINEVGIDVMPAPVNMPTAKAALERFWRTLKDALRQVPGTIIDPKRAKDLDLDAVDAACLTLPQLRALVTQVVAGFNSSPCRGLDNQSPAMVWQQNIRNRATRGFEDIARVRRVLGRTETALLTFDGVELNGIRYRNVAAVTGLLDNLANTQAVRGRRKNGDITVDVKVRISPANLDSIQVWDPIAEEWVVLPSTQPRYTHQLSEWEHREFTRMAKKRNEPFASEKDRLFSKSETMRMIDEFAPKLPFQQRRNMAALYLSQQVKRLAGPVAEQPAPVPLDDMAPGAEQATMESTRKDDGLPASPGASGRSQSSRTIIAPDRLDDDNTLPGGHDDAGDIDWDDVETPPPTDLEVGYEPPFTEDDK</sequence>
<keyword evidence="4" id="KW-1185">Reference proteome</keyword>
<feature type="domain" description="Integrase catalytic" evidence="2">
    <location>
        <begin position="307"/>
        <end position="489"/>
    </location>
</feature>
<evidence type="ECO:0000313" key="3">
    <source>
        <dbReference type="EMBL" id="MBC3941183.1"/>
    </source>
</evidence>
<dbReference type="PROSITE" id="PS50994">
    <property type="entry name" value="INTEGRASE"/>
    <property type="match status" value="1"/>
</dbReference>
<dbReference type="Gene3D" id="3.30.420.10">
    <property type="entry name" value="Ribonuclease H-like superfamily/Ribonuclease H"/>
    <property type="match status" value="1"/>
</dbReference>
<dbReference type="InterPro" id="IPR036397">
    <property type="entry name" value="RNaseH_sf"/>
</dbReference>
<protein>
    <submittedName>
        <fullName evidence="3">Integrase</fullName>
    </submittedName>
</protein>
<name>A0ABR7AL49_9SPHN</name>
<dbReference type="Proteomes" id="UP000597613">
    <property type="component" value="Unassembled WGS sequence"/>
</dbReference>
<dbReference type="InterPro" id="IPR012337">
    <property type="entry name" value="RNaseH-like_sf"/>
</dbReference>
<proteinExistence type="predicted"/>
<dbReference type="RefSeq" id="WP_187502959.1">
    <property type="nucleotide sequence ID" value="NZ_CP162536.1"/>
</dbReference>
<evidence type="ECO:0000256" key="1">
    <source>
        <dbReference type="SAM" id="MobiDB-lite"/>
    </source>
</evidence>
<evidence type="ECO:0000259" key="2">
    <source>
        <dbReference type="PROSITE" id="PS50994"/>
    </source>
</evidence>
<feature type="region of interest" description="Disordered" evidence="1">
    <location>
        <begin position="664"/>
        <end position="756"/>
    </location>
</feature>
<dbReference type="EMBL" id="JACONT010000008">
    <property type="protein sequence ID" value="MBC3941183.1"/>
    <property type="molecule type" value="Genomic_DNA"/>
</dbReference>
<gene>
    <name evidence="3" type="ORF">H8S47_05715</name>
</gene>
<organism evidence="3 4">
    <name type="scientific">Sphingomonas albertensis</name>
    <dbReference type="NCBI Taxonomy" id="2762591"/>
    <lineage>
        <taxon>Bacteria</taxon>
        <taxon>Pseudomonadati</taxon>
        <taxon>Pseudomonadota</taxon>
        <taxon>Alphaproteobacteria</taxon>
        <taxon>Sphingomonadales</taxon>
        <taxon>Sphingomonadaceae</taxon>
        <taxon>Sphingomonas</taxon>
    </lineage>
</organism>
<reference evidence="3 4" key="1">
    <citation type="submission" date="2020-08" db="EMBL/GenBank/DDBJ databases">
        <title>Putative novel bacterial strains isolated from necrotic wheat leaf tissues caused by Xanthomonas translucens.</title>
        <authorList>
            <person name="Tambong J.T."/>
        </authorList>
    </citation>
    <scope>NUCLEOTIDE SEQUENCE [LARGE SCALE GENOMIC DNA]</scope>
    <source>
        <strain evidence="4">DOAB 1063</strain>
    </source>
</reference>
<comment type="caution">
    <text evidence="3">The sequence shown here is derived from an EMBL/GenBank/DDBJ whole genome shotgun (WGS) entry which is preliminary data.</text>
</comment>
<dbReference type="SUPFAM" id="SSF53098">
    <property type="entry name" value="Ribonuclease H-like"/>
    <property type="match status" value="1"/>
</dbReference>